<proteinExistence type="predicted"/>
<sequence>MPAEICVKLPDGVSLETGALLEGAGVAMHAVQRAGYAVAGQNVLINGCGPVGLVIAKLALTLGAAHVVAVEPNPFRQGQARSLGAHVLHPKEDIATICQEISGSRGGFDVAYEVSGVRGVLPPLFDALRREGTLVTIGHPSEPAPIDIAKYINKKGITLRGIYGRKLWDSWDALMLLIESGRVDLDWLVTHRLPHALRRRSCTSAHRRRRQGAAHPRPRLTRSTSRAACPATRRRESRRR</sequence>
<evidence type="ECO:0000313" key="6">
    <source>
        <dbReference type="Proteomes" id="UP001213972"/>
    </source>
</evidence>
<dbReference type="InterPro" id="IPR013149">
    <property type="entry name" value="ADH-like_C"/>
</dbReference>
<feature type="compositionally biased region" description="Basic residues" evidence="3">
    <location>
        <begin position="201"/>
        <end position="220"/>
    </location>
</feature>
<dbReference type="Gene3D" id="3.40.50.720">
    <property type="entry name" value="NAD(P)-binding Rossmann-like Domain"/>
    <property type="match status" value="1"/>
</dbReference>
<dbReference type="SUPFAM" id="SSF51735">
    <property type="entry name" value="NAD(P)-binding Rossmann-fold domains"/>
    <property type="match status" value="1"/>
</dbReference>
<dbReference type="PANTHER" id="PTHR43401:SF2">
    <property type="entry name" value="L-THREONINE 3-DEHYDROGENASE"/>
    <property type="match status" value="1"/>
</dbReference>
<accession>A0AAJ6B3D7</accession>
<evidence type="ECO:0000256" key="3">
    <source>
        <dbReference type="SAM" id="MobiDB-lite"/>
    </source>
</evidence>
<evidence type="ECO:0000259" key="4">
    <source>
        <dbReference type="Pfam" id="PF00107"/>
    </source>
</evidence>
<reference evidence="5" key="1">
    <citation type="submission" date="2023-03" db="EMBL/GenBank/DDBJ databases">
        <title>Andean soil-derived lignocellulolytic bacterial consortium as a source of novel taxa and putative plastic-active enzymes.</title>
        <authorList>
            <person name="Diaz-Garcia L."/>
            <person name="Chuvochina M."/>
            <person name="Feuerriegel G."/>
            <person name="Bunk B."/>
            <person name="Sproer C."/>
            <person name="Streit W.R."/>
            <person name="Rodriguez L.M."/>
            <person name="Overmann J."/>
            <person name="Jimenez D.J."/>
        </authorList>
    </citation>
    <scope>NUCLEOTIDE SEQUENCE</scope>
    <source>
        <strain evidence="5">MAG 4610</strain>
    </source>
</reference>
<dbReference type="PANTHER" id="PTHR43401">
    <property type="entry name" value="L-THREONINE 3-DEHYDROGENASE"/>
    <property type="match status" value="1"/>
</dbReference>
<evidence type="ECO:0000313" key="5">
    <source>
        <dbReference type="EMBL" id="WEK12964.1"/>
    </source>
</evidence>
<feature type="domain" description="Alcohol dehydrogenase-like C-terminal" evidence="4">
    <location>
        <begin position="50"/>
        <end position="178"/>
    </location>
</feature>
<keyword evidence="2" id="KW-0560">Oxidoreductase</keyword>
<dbReference type="Proteomes" id="UP001213972">
    <property type="component" value="Chromosome"/>
</dbReference>
<protein>
    <submittedName>
        <fullName evidence="5">Zinc-binding dehydrogenase</fullName>
    </submittedName>
</protein>
<dbReference type="InterPro" id="IPR050129">
    <property type="entry name" value="Zn_alcohol_dh"/>
</dbReference>
<dbReference type="EMBL" id="CP119321">
    <property type="protein sequence ID" value="WEK12964.1"/>
    <property type="molecule type" value="Genomic_DNA"/>
</dbReference>
<evidence type="ECO:0000256" key="2">
    <source>
        <dbReference type="ARBA" id="ARBA00023002"/>
    </source>
</evidence>
<dbReference type="Gene3D" id="3.90.180.10">
    <property type="entry name" value="Medium-chain alcohol dehydrogenases, catalytic domain"/>
    <property type="match status" value="1"/>
</dbReference>
<comment type="cofactor">
    <cofactor evidence="1">
        <name>Zn(2+)</name>
        <dbReference type="ChEBI" id="CHEBI:29105"/>
    </cofactor>
</comment>
<feature type="region of interest" description="Disordered" evidence="3">
    <location>
        <begin position="201"/>
        <end position="240"/>
    </location>
</feature>
<organism evidence="5 6">
    <name type="scientific">Candidatus Microbacterium phytovorans</name>
    <dbReference type="NCBI Taxonomy" id="3121374"/>
    <lineage>
        <taxon>Bacteria</taxon>
        <taxon>Bacillati</taxon>
        <taxon>Actinomycetota</taxon>
        <taxon>Actinomycetes</taxon>
        <taxon>Micrococcales</taxon>
        <taxon>Microbacteriaceae</taxon>
        <taxon>Microbacterium</taxon>
    </lineage>
</organism>
<dbReference type="GO" id="GO:0016491">
    <property type="term" value="F:oxidoreductase activity"/>
    <property type="evidence" value="ECO:0007669"/>
    <property type="project" value="UniProtKB-KW"/>
</dbReference>
<name>A0AAJ6B3D7_9MICO</name>
<dbReference type="Pfam" id="PF00107">
    <property type="entry name" value="ADH_zinc_N"/>
    <property type="match status" value="1"/>
</dbReference>
<dbReference type="AlphaFoldDB" id="A0AAJ6B3D7"/>
<dbReference type="InterPro" id="IPR036291">
    <property type="entry name" value="NAD(P)-bd_dom_sf"/>
</dbReference>
<gene>
    <name evidence="5" type="ORF">P0Y48_10890</name>
</gene>
<evidence type="ECO:0000256" key="1">
    <source>
        <dbReference type="ARBA" id="ARBA00001947"/>
    </source>
</evidence>